<sequence>MPDALSELEIRELAAAFHAPGAARQLLETAGVPRERQPGWGECSAEEFWREVATLLRSGVLADGRERVLTAARRRFPANHVFAIKKPQNGATPADDRADVGSPIPVRADDGDHARRGTRHLLARRWISRGSGFRLAAALVVAALGIGVACALLVFLPPRVGGLGAAVALIAAGGIAAGAWLIGTGASPVGPVAARADTSTSVGASLGRGIVVDRGSRLNVRNSTITFHAEASGEVVPPKVHVRMGHLPLRPAAYEDRPELSGMLDYRLGQGRSVAVCVLVGARGVGKSSLAAAHARRAAEHGWSVVAWFDARDSAGLLVAFSLLAEQLGVALDKEPEASAHAALDWLRATRQRCLLVFDNAVDPDAVRRWIPATGNVRVIITTNETDFAVLSTAAPIEVEVFTSVQAVAYLDRRTGGGVEGAAELAEDLGRLPLALAQAAPTIIDDVHEGRSYAGYRARMASVPLRELLGPVRGDAYPLGYAQAVMLAVERVEQEMAAVGPVRRVLDIVALLAGDAIPLDLVRATGVEGDAEAVDQVLRRLESISLLNRVGTGAVGMHHLTQLVLLGRGRRLSTLGGSLRDLVAALEATAPATEDAWPRRALIGQRARQLTHLLGHSEAGLASAPDLHERLLRVQAHGLELLNEVSDHALVLAHGTEVVARLADVAGTDDPAVLSARQHLGEAYRRSWREPEAAALLEQVLDARVRVSGPDHPDTVATRAALAGAYLLTGQLARAEDLFSEVVRARHAALGTRHRQALAARNDLATVKAARGDLASAIEILDEVYRDRVAALGKDDSDTIDTRLSLMSVSLRAGEIDRATVLAEQVVADRRRVRGVDHPETLAARRNLAFVYVSDGRVNEAMLLMEEVLRGYQRVHGDDHHETLFARIYLADVYEAAGRDGEAVARNERTLPLARAAFGEDHFLVQACASRLAAAYLKRGSYQEAIALHTNIAAEQRGARGDDDSKVVNSRTVLARSLRSVGRIGEAVDLFRSIVADLAATVGPDHPDALSVRGELADALLEARAEEAAVGLYEDVVRARRRVQGDDHPDTLRDRAGLADAYRQTWRRNEAVAAFEEVVADWARLRGPEHPSTIGARKSLADAYAAIGRRDDAANELEQVFEARTRLLGDDHPRTLTTMGALAQALAHTGRHDRVIPLLTAAAAGFARVSGRAHIDTLTARRALADAYLALGETQRGLALHVQAAEDARQDFSRTTLVDVGLDLSLSLARLKAGQLTGTTESLERGVDTAERELGADHHSTLLLRDAVAAQYLDLDDITAAIRVHEESLARRRARFGDTHRSVLDNRFRLAKAYLRAGRNKEAVAAFADLAKVVTSSRPNRDRRDAAMLLASVRRGLAEAHLHNGDYDQAVRLAAESVAEARRAVGADNEIVFEGRALHADALAAAGRTDEAIAAYEGLITDLGRTLNGSRAEALGYQVRLAWLQHSAAHFERSAALLTEVIAVSAEIWGERHPQTLRARSLYAQATGAQAAGADPRDERGVAEAVDRLRDVNATQREALGPDHPDGLDSRYALQTLLRLAGRQFEALAVLEDLAGDQRRVRGEGHRSTLQTRGDQAEAHFDAGHHDQAIALQERLVADERDLLTAGDELLVLHRASLTRMYVLAGRHSEARTLAASVDADLDGDRNQSMWRVIQQQMASIALHKRLSTDDPTDDDLSALIAVHGSDDPTVLRFRYRLAIAHGTAGDPARAATEFTEIVGDFTKVFGADHEDTLFTRSYQAYWRAEAGDPAGSIVALERLMTDVRRVLGDEHTLQLSSRILLAKLRGRTGGDPAATAAEFAVLVPLARVRWGPDHPDTLATAEGLARWRGEAGDPAGAIAVAADLLSRRMVTLGPDHPATLSVRVMLARWQGEAGDPVGALLAIESVLVELVRVLGPAHRLTATARVIRARWLRETGDAAGAATELLALIPLHTDLFGPDHEEVWTIQHNAALWHLEVDDAERAILIGTELLASKERALGPSHRSTLESLGELAAWHGHAGRPRQAAAELAELLPVVIDALGPEDEITYAVRGAYARWCGEAGDTAIAMLTELLPEIQRALGPDHYRTRAVAERLEEFQGRADQPADA</sequence>
<evidence type="ECO:0000256" key="2">
    <source>
        <dbReference type="SAM" id="Phobius"/>
    </source>
</evidence>
<dbReference type="OrthoDB" id="3542917at2"/>
<dbReference type="PANTHER" id="PTHR46082">
    <property type="entry name" value="ATP/GTP-BINDING PROTEIN-RELATED"/>
    <property type="match status" value="1"/>
</dbReference>
<keyword evidence="5" id="KW-1185">Reference proteome</keyword>
<protein>
    <recommendedName>
        <fullName evidence="3">Effector-associated domain-containing protein</fullName>
    </recommendedName>
</protein>
<evidence type="ECO:0000259" key="3">
    <source>
        <dbReference type="Pfam" id="PF19955"/>
    </source>
</evidence>
<feature type="domain" description="Effector-associated" evidence="3">
    <location>
        <begin position="5"/>
        <end position="83"/>
    </location>
</feature>
<proteinExistence type="predicted"/>
<dbReference type="HOGENOM" id="CLU_237287_0_0_11"/>
<feature type="transmembrane region" description="Helical" evidence="2">
    <location>
        <begin position="135"/>
        <end position="156"/>
    </location>
</feature>
<dbReference type="eggNOG" id="COG0457">
    <property type="taxonomic scope" value="Bacteria"/>
</dbReference>
<dbReference type="KEGG" id="fri:FraEuI1c_1295"/>
<dbReference type="SUPFAM" id="SSF48452">
    <property type="entry name" value="TPR-like"/>
    <property type="match status" value="9"/>
</dbReference>
<gene>
    <name evidence="4" type="ordered locus">FraEuI1c_1295</name>
</gene>
<dbReference type="RefSeq" id="WP_013422485.1">
    <property type="nucleotide sequence ID" value="NC_014666.1"/>
</dbReference>
<dbReference type="NCBIfam" id="NF040586">
    <property type="entry name" value="FxSxx_TPR"/>
    <property type="match status" value="1"/>
</dbReference>
<name>E3J3M8_PSEI1</name>
<dbReference type="InterPro" id="IPR027417">
    <property type="entry name" value="P-loop_NTPase"/>
</dbReference>
<dbReference type="Proteomes" id="UP000002484">
    <property type="component" value="Chromosome"/>
</dbReference>
<keyword evidence="2" id="KW-0472">Membrane</keyword>
<dbReference type="InterPro" id="IPR053137">
    <property type="entry name" value="NLR-like"/>
</dbReference>
<dbReference type="PANTHER" id="PTHR46082:SF6">
    <property type="entry name" value="AAA+ ATPASE DOMAIN-CONTAINING PROTEIN-RELATED"/>
    <property type="match status" value="1"/>
</dbReference>
<dbReference type="Gene3D" id="1.25.40.10">
    <property type="entry name" value="Tetratricopeptide repeat domain"/>
    <property type="match status" value="9"/>
</dbReference>
<evidence type="ECO:0000313" key="4">
    <source>
        <dbReference type="EMBL" id="ADP79365.1"/>
    </source>
</evidence>
<feature type="transmembrane region" description="Helical" evidence="2">
    <location>
        <begin position="163"/>
        <end position="182"/>
    </location>
</feature>
<dbReference type="Pfam" id="PF19955">
    <property type="entry name" value="EAD1"/>
    <property type="match status" value="1"/>
</dbReference>
<dbReference type="STRING" id="298654.FraEuI1c_1295"/>
<dbReference type="InParanoid" id="E3J3M8"/>
<feature type="region of interest" description="Disordered" evidence="1">
    <location>
        <begin position="87"/>
        <end position="111"/>
    </location>
</feature>
<organism evidence="4 5">
    <name type="scientific">Pseudofrankia inefficax (strain DSM 45817 / CECT 9037 / DDB 130130 / EuI1c)</name>
    <name type="common">Frankia inefficax</name>
    <dbReference type="NCBI Taxonomy" id="298654"/>
    <lineage>
        <taxon>Bacteria</taxon>
        <taxon>Bacillati</taxon>
        <taxon>Actinomycetota</taxon>
        <taxon>Actinomycetes</taxon>
        <taxon>Frankiales</taxon>
        <taxon>Frankiaceae</taxon>
        <taxon>Pseudofrankia</taxon>
    </lineage>
</organism>
<evidence type="ECO:0000313" key="5">
    <source>
        <dbReference type="Proteomes" id="UP000002484"/>
    </source>
</evidence>
<keyword evidence="2" id="KW-0812">Transmembrane</keyword>
<dbReference type="EMBL" id="CP002299">
    <property type="protein sequence ID" value="ADP79365.1"/>
    <property type="molecule type" value="Genomic_DNA"/>
</dbReference>
<dbReference type="InterPro" id="IPR045430">
    <property type="entry name" value="EAD1"/>
</dbReference>
<dbReference type="Pfam" id="PF13374">
    <property type="entry name" value="TPR_10"/>
    <property type="match status" value="5"/>
</dbReference>
<dbReference type="SUPFAM" id="SSF52540">
    <property type="entry name" value="P-loop containing nucleoside triphosphate hydrolases"/>
    <property type="match status" value="1"/>
</dbReference>
<accession>E3J3M8</accession>
<dbReference type="Gene3D" id="3.40.50.300">
    <property type="entry name" value="P-loop containing nucleotide triphosphate hydrolases"/>
    <property type="match status" value="1"/>
</dbReference>
<keyword evidence="2" id="KW-1133">Transmembrane helix</keyword>
<dbReference type="Pfam" id="PF13424">
    <property type="entry name" value="TPR_12"/>
    <property type="match status" value="4"/>
</dbReference>
<reference evidence="4 5" key="1">
    <citation type="submission" date="2010-10" db="EMBL/GenBank/DDBJ databases">
        <title>Complete sequence of Frankia sp. EuI1c.</title>
        <authorList>
            <consortium name="US DOE Joint Genome Institute"/>
            <person name="Lucas S."/>
            <person name="Copeland A."/>
            <person name="Lapidus A."/>
            <person name="Cheng J.-F."/>
            <person name="Bruce D."/>
            <person name="Goodwin L."/>
            <person name="Pitluck S."/>
            <person name="Chertkov O."/>
            <person name="Detter J.C."/>
            <person name="Han C."/>
            <person name="Tapia R."/>
            <person name="Land M."/>
            <person name="Hauser L."/>
            <person name="Jeffries C."/>
            <person name="Kyrpides N."/>
            <person name="Ivanova N."/>
            <person name="Mikhailova N."/>
            <person name="Beauchemin N."/>
            <person name="Sen A."/>
            <person name="Sur S.A."/>
            <person name="Gtari M."/>
            <person name="Wall L."/>
            <person name="Tisa L."/>
            <person name="Woyke T."/>
        </authorList>
    </citation>
    <scope>NUCLEOTIDE SEQUENCE [LARGE SCALE GENOMIC DNA]</scope>
    <source>
        <strain evidence="5">DSM 45817 / CECT 9037 / EuI1c</strain>
    </source>
</reference>
<dbReference type="InterPro" id="IPR011990">
    <property type="entry name" value="TPR-like_helical_dom_sf"/>
</dbReference>
<evidence type="ECO:0000256" key="1">
    <source>
        <dbReference type="SAM" id="MobiDB-lite"/>
    </source>
</evidence>